<reference evidence="5 6" key="1">
    <citation type="submission" date="2018-06" db="EMBL/GenBank/DDBJ databases">
        <title>Sphaerisporangium craniellae sp. nov., isolated from a marine sponge in the South China Sea.</title>
        <authorList>
            <person name="Li L."/>
        </authorList>
    </citation>
    <scope>NUCLEOTIDE SEQUENCE [LARGE SCALE GENOMIC DNA]</scope>
    <source>
        <strain evidence="5 6">CCTCC AA 208026</strain>
    </source>
</reference>
<dbReference type="InterPro" id="IPR050361">
    <property type="entry name" value="MPP/UQCRC_Complex"/>
</dbReference>
<dbReference type="InterPro" id="IPR007863">
    <property type="entry name" value="Peptidase_M16_C"/>
</dbReference>
<feature type="compositionally biased region" description="Basic and acidic residues" evidence="2">
    <location>
        <begin position="206"/>
        <end position="216"/>
    </location>
</feature>
<feature type="compositionally biased region" description="Low complexity" evidence="2">
    <location>
        <begin position="161"/>
        <end position="186"/>
    </location>
</feature>
<comment type="similarity">
    <text evidence="1">Belongs to the peptidase M16 family.</text>
</comment>
<feature type="compositionally biased region" description="Basic and acidic residues" evidence="2">
    <location>
        <begin position="113"/>
        <end position="122"/>
    </location>
</feature>
<sequence length="695" mass="73937">MGPRPGPALDHRLLAGRGRLGRPQRHVPEVRGPAGVHGQHAPPARRPVRAAVHRRAEHPRHAGRPGRHPRPPHAASPVRGAGGQEPRRAAAGAVRATVPRPRPGRRRAATGRRAQEGAERVRACRPRGGAVARVRRAGVAAGGRLAGRAAASRRSAHAHPDGPAAAPRDGGARPAAPDRPGAAGAAEPHDGRPLRDARAARLAAHRAQDGQQERAGRGPGAVRPARRGRPLRRDRHVARARRHAVGRHPGRRVRARPRRRDRRVGAGGRGGHGRAGRQGRGHPGRGRHVRAPVRVALGNGIPVWVLNRPGATATTVSLWLLTGSRYEPEAVAGGTHLLEHILMQAPLPGGGRPIDLLEGLGGEGNAITSRDHLVLYARVPSPEAPAALEILARAMAEPDLGEEILESERKVVQEELRLAAGDPFDIVHDVFYDVAFAGHPLARPVGGTAESVGRVNLDDLRAFHSRWVRASSAAVIVCGDLTPEAVLKVLESGPLTALPPGGGEPDHGLPSVSGGRRNHPLNNDSAGVVLGGPAVPYGHRLLPAWQVLMDLIGGASSALLFEEIRNRRGLAYDMWAFTNAYRDTGVWRAFIATAPEHVGEVVETATALLTERAERGWTAAEVELATRRTAGLLQLETEQSFEEALLYGRYGLIPGHDNWTLAGQIESIRAVTAEDVLLSLRTALDPMVITVAGID</sequence>
<feature type="compositionally biased region" description="Basic residues" evidence="2">
    <location>
        <begin position="271"/>
        <end position="288"/>
    </location>
</feature>
<feature type="compositionally biased region" description="Basic residues" evidence="2">
    <location>
        <begin position="224"/>
        <end position="262"/>
    </location>
</feature>
<evidence type="ECO:0000259" key="4">
    <source>
        <dbReference type="Pfam" id="PF05193"/>
    </source>
</evidence>
<comment type="caution">
    <text evidence="5">The sequence shown here is derived from an EMBL/GenBank/DDBJ whole genome shotgun (WGS) entry which is preliminary data.</text>
</comment>
<dbReference type="GO" id="GO:0046872">
    <property type="term" value="F:metal ion binding"/>
    <property type="evidence" value="ECO:0007669"/>
    <property type="project" value="InterPro"/>
</dbReference>
<feature type="region of interest" description="Disordered" evidence="2">
    <location>
        <begin position="497"/>
        <end position="517"/>
    </location>
</feature>
<dbReference type="EMBL" id="QOIL01000003">
    <property type="protein sequence ID" value="RCG32404.1"/>
    <property type="molecule type" value="Genomic_DNA"/>
</dbReference>
<keyword evidence="6" id="KW-1185">Reference proteome</keyword>
<dbReference type="PANTHER" id="PTHR11851">
    <property type="entry name" value="METALLOPROTEASE"/>
    <property type="match status" value="1"/>
</dbReference>
<dbReference type="SUPFAM" id="SSF63411">
    <property type="entry name" value="LuxS/MPP-like metallohydrolase"/>
    <property type="match status" value="2"/>
</dbReference>
<dbReference type="InterPro" id="IPR011249">
    <property type="entry name" value="Metalloenz_LuxS/M16"/>
</dbReference>
<dbReference type="AlphaFoldDB" id="A0A367FQ87"/>
<evidence type="ECO:0000313" key="6">
    <source>
        <dbReference type="Proteomes" id="UP000253094"/>
    </source>
</evidence>
<dbReference type="PANTHER" id="PTHR11851:SF49">
    <property type="entry name" value="MITOCHONDRIAL-PROCESSING PEPTIDASE SUBUNIT ALPHA"/>
    <property type="match status" value="1"/>
</dbReference>
<dbReference type="OrthoDB" id="3525364at2"/>
<gene>
    <name evidence="5" type="ORF">DQ384_06195</name>
</gene>
<evidence type="ECO:0000313" key="5">
    <source>
        <dbReference type="EMBL" id="RCG32404.1"/>
    </source>
</evidence>
<organism evidence="5 6">
    <name type="scientific">Sphaerisporangium album</name>
    <dbReference type="NCBI Taxonomy" id="509200"/>
    <lineage>
        <taxon>Bacteria</taxon>
        <taxon>Bacillati</taxon>
        <taxon>Actinomycetota</taxon>
        <taxon>Actinomycetes</taxon>
        <taxon>Streptosporangiales</taxon>
        <taxon>Streptosporangiaceae</taxon>
        <taxon>Sphaerisporangium</taxon>
    </lineage>
</organism>
<feature type="domain" description="Peptidase M16 C-terminal" evidence="4">
    <location>
        <begin position="455"/>
        <end position="625"/>
    </location>
</feature>
<dbReference type="Proteomes" id="UP000253094">
    <property type="component" value="Unassembled WGS sequence"/>
</dbReference>
<evidence type="ECO:0000256" key="2">
    <source>
        <dbReference type="SAM" id="MobiDB-lite"/>
    </source>
</evidence>
<dbReference type="Pfam" id="PF05193">
    <property type="entry name" value="Peptidase_M16_C"/>
    <property type="match status" value="1"/>
</dbReference>
<name>A0A367FQ87_9ACTN</name>
<dbReference type="Pfam" id="PF00675">
    <property type="entry name" value="Peptidase_M16"/>
    <property type="match status" value="1"/>
</dbReference>
<feature type="compositionally biased region" description="Low complexity" evidence="2">
    <location>
        <begin position="89"/>
        <end position="99"/>
    </location>
</feature>
<dbReference type="Gene3D" id="3.30.830.10">
    <property type="entry name" value="Metalloenzyme, LuxS/M16 peptidase-like"/>
    <property type="match status" value="2"/>
</dbReference>
<feature type="region of interest" description="Disordered" evidence="2">
    <location>
        <begin position="141"/>
        <end position="288"/>
    </location>
</feature>
<evidence type="ECO:0000256" key="1">
    <source>
        <dbReference type="ARBA" id="ARBA00007261"/>
    </source>
</evidence>
<proteinExistence type="inferred from homology"/>
<protein>
    <submittedName>
        <fullName evidence="5">Insulinase family protein</fullName>
    </submittedName>
</protein>
<feature type="region of interest" description="Disordered" evidence="2">
    <location>
        <begin position="1"/>
        <end position="123"/>
    </location>
</feature>
<feature type="compositionally biased region" description="Basic and acidic residues" evidence="2">
    <location>
        <begin position="187"/>
        <end position="199"/>
    </location>
</feature>
<evidence type="ECO:0000259" key="3">
    <source>
        <dbReference type="Pfam" id="PF00675"/>
    </source>
</evidence>
<dbReference type="InterPro" id="IPR011765">
    <property type="entry name" value="Pept_M16_N"/>
</dbReference>
<accession>A0A367FQ87</accession>
<feature type="compositionally biased region" description="Basic residues" evidence="2">
    <location>
        <begin position="46"/>
        <end position="71"/>
    </location>
</feature>
<feature type="domain" description="Peptidase M16 N-terminal" evidence="3">
    <location>
        <begin position="307"/>
        <end position="448"/>
    </location>
</feature>